<feature type="signal peptide" evidence="14">
    <location>
        <begin position="1"/>
        <end position="24"/>
    </location>
</feature>
<evidence type="ECO:0000256" key="5">
    <source>
        <dbReference type="ARBA" id="ARBA00012297"/>
    </source>
</evidence>
<evidence type="ECO:0000259" key="17">
    <source>
        <dbReference type="Pfam" id="PF07732"/>
    </source>
</evidence>
<dbReference type="CDD" id="cd13849">
    <property type="entry name" value="CuRO_1_LCC_plant"/>
    <property type="match status" value="1"/>
</dbReference>
<dbReference type="GO" id="GO:0052716">
    <property type="term" value="F:hydroquinone:oxygen oxidoreductase activity"/>
    <property type="evidence" value="ECO:0007669"/>
    <property type="project" value="UniProtKB-EC"/>
</dbReference>
<feature type="domain" description="Plastocyanin-like" evidence="17">
    <location>
        <begin position="35"/>
        <end position="146"/>
    </location>
</feature>
<feature type="domain" description="Plastocyanin-like" evidence="16">
    <location>
        <begin position="341"/>
        <end position="472"/>
    </location>
</feature>
<evidence type="ECO:0000313" key="19">
    <source>
        <dbReference type="Proteomes" id="UP000593575"/>
    </source>
</evidence>
<keyword evidence="14" id="KW-0732">Signal</keyword>
<dbReference type="PANTHER" id="PTHR11709:SF379">
    <property type="entry name" value="LACCASE"/>
    <property type="match status" value="1"/>
</dbReference>
<gene>
    <name evidence="18" type="ORF">Goarm_023408</name>
</gene>
<sequence length="504" mass="57016">MGVEPACPVLLLFLAGIIIWVVEAEVHYYDFVLAEKNFTRLCKTKSMLVVNGQFPGPTIYVHKGDTVFVNVHNHGDYGLTIHWHGVKQPRNPWSDGSAYITQCPVEPGHNFTYEVVFSEEEGTLWWHANSDWTRNTVHGAIVIYPPHGFSYPFPTPAGEQILILGTWFTYDVNKVIKEILRTGKDVPVSDAYIINGQPGDFCACSKEMAYRWQVDYGKTYLIRLVNALMNEEFFFAIAGHDLIVVGIDGSYLKPFTTSYVMLSNGQTMDVLVKTNRSPGRYYMAGRQYYTDNLFFTGYDKTNASAILEYRGKYDRLSSPFFPEKLPSSLSGFYTLDFPDEPPYYFDFVADLRDDSTHPLKGTKVKVLEYGEEVEIVFQSTNLLNASDEHSMYIHGHKFYVLGEGYGNFNSTRDTETYNLVDPPYLSTASLPVKGWLTIRFKANNPAGVWAMHCQEGRHLIWGMNTVLIVKNGSNPETSIRTPPPNMPSCASYPSIHKALEVSAE</sequence>
<keyword evidence="10" id="KW-0560">Oxidoreductase</keyword>
<dbReference type="Pfam" id="PF07731">
    <property type="entry name" value="Cu-oxidase_2"/>
    <property type="match status" value="1"/>
</dbReference>
<evidence type="ECO:0000256" key="3">
    <source>
        <dbReference type="ARBA" id="ARBA00004271"/>
    </source>
</evidence>
<dbReference type="InterPro" id="IPR011706">
    <property type="entry name" value="Cu-oxidase_C"/>
</dbReference>
<organism evidence="18 19">
    <name type="scientific">Gossypium armourianum</name>
    <dbReference type="NCBI Taxonomy" id="34283"/>
    <lineage>
        <taxon>Eukaryota</taxon>
        <taxon>Viridiplantae</taxon>
        <taxon>Streptophyta</taxon>
        <taxon>Embryophyta</taxon>
        <taxon>Tracheophyta</taxon>
        <taxon>Spermatophyta</taxon>
        <taxon>Magnoliopsida</taxon>
        <taxon>eudicotyledons</taxon>
        <taxon>Gunneridae</taxon>
        <taxon>Pentapetalae</taxon>
        <taxon>rosids</taxon>
        <taxon>malvids</taxon>
        <taxon>Malvales</taxon>
        <taxon>Malvaceae</taxon>
        <taxon>Malvoideae</taxon>
        <taxon>Gossypium</taxon>
    </lineage>
</organism>
<name>A0A7J9KHR1_9ROSI</name>
<evidence type="ECO:0000256" key="12">
    <source>
        <dbReference type="ARBA" id="ARBA00023180"/>
    </source>
</evidence>
<keyword evidence="8" id="KW-0479">Metal-binding</keyword>
<dbReference type="CDD" id="cd13875">
    <property type="entry name" value="CuRO_2_LCC_plant"/>
    <property type="match status" value="1"/>
</dbReference>
<dbReference type="InterPro" id="IPR045087">
    <property type="entry name" value="Cu-oxidase_fam"/>
</dbReference>
<evidence type="ECO:0000256" key="11">
    <source>
        <dbReference type="ARBA" id="ARBA00023008"/>
    </source>
</evidence>
<evidence type="ECO:0000256" key="8">
    <source>
        <dbReference type="ARBA" id="ARBA00022723"/>
    </source>
</evidence>
<dbReference type="InterPro" id="IPR034288">
    <property type="entry name" value="CuRO_1_LCC"/>
</dbReference>
<dbReference type="PROSITE" id="PS00079">
    <property type="entry name" value="MULTICOPPER_OXIDASE1"/>
    <property type="match status" value="1"/>
</dbReference>
<dbReference type="InterPro" id="IPR011707">
    <property type="entry name" value="Cu-oxidase-like_N"/>
</dbReference>
<evidence type="ECO:0000256" key="1">
    <source>
        <dbReference type="ARBA" id="ARBA00000349"/>
    </source>
</evidence>
<dbReference type="GO" id="GO:0048046">
    <property type="term" value="C:apoplast"/>
    <property type="evidence" value="ECO:0007669"/>
    <property type="project" value="UniProtKB-SubCell"/>
</dbReference>
<comment type="catalytic activity">
    <reaction evidence="1">
        <text>4 hydroquinone + O2 = 4 benzosemiquinone + 2 H2O</text>
        <dbReference type="Rhea" id="RHEA:11276"/>
        <dbReference type="ChEBI" id="CHEBI:15377"/>
        <dbReference type="ChEBI" id="CHEBI:15379"/>
        <dbReference type="ChEBI" id="CHEBI:17594"/>
        <dbReference type="ChEBI" id="CHEBI:17977"/>
        <dbReference type="EC" id="1.10.3.2"/>
    </reaction>
</comment>
<evidence type="ECO:0000256" key="9">
    <source>
        <dbReference type="ARBA" id="ARBA00022737"/>
    </source>
</evidence>
<proteinExistence type="inferred from homology"/>
<evidence type="ECO:0000256" key="2">
    <source>
        <dbReference type="ARBA" id="ARBA00001935"/>
    </source>
</evidence>
<dbReference type="Gene3D" id="2.60.40.420">
    <property type="entry name" value="Cupredoxins - blue copper proteins"/>
    <property type="match status" value="3"/>
</dbReference>
<dbReference type="GO" id="GO:0046274">
    <property type="term" value="P:lignin catabolic process"/>
    <property type="evidence" value="ECO:0007669"/>
    <property type="project" value="UniProtKB-KW"/>
</dbReference>
<dbReference type="Pfam" id="PF00394">
    <property type="entry name" value="Cu-oxidase"/>
    <property type="match status" value="1"/>
</dbReference>
<dbReference type="EMBL" id="JABFAE010419737">
    <property type="protein sequence ID" value="MBA0846015.1"/>
    <property type="molecule type" value="Genomic_DNA"/>
</dbReference>
<evidence type="ECO:0000256" key="6">
    <source>
        <dbReference type="ARBA" id="ARBA00022523"/>
    </source>
</evidence>
<reference evidence="18 19" key="1">
    <citation type="journal article" date="2019" name="Genome Biol. Evol.">
        <title>Insights into the evolution of the New World diploid cottons (Gossypium, subgenus Houzingenia) based on genome sequencing.</title>
        <authorList>
            <person name="Grover C.E."/>
            <person name="Arick M.A. 2nd"/>
            <person name="Thrash A."/>
            <person name="Conover J.L."/>
            <person name="Sanders W.S."/>
            <person name="Peterson D.G."/>
            <person name="Frelichowski J.E."/>
            <person name="Scheffler J.A."/>
            <person name="Scheffler B.E."/>
            <person name="Wendel J.F."/>
        </authorList>
    </citation>
    <scope>NUCLEOTIDE SEQUENCE [LARGE SCALE GENOMIC DNA]</scope>
    <source>
        <strain evidence="18">6</strain>
        <tissue evidence="18">Leaf</tissue>
    </source>
</reference>
<keyword evidence="12" id="KW-0325">Glycoprotein</keyword>
<keyword evidence="13" id="KW-0439">Lignin degradation</keyword>
<feature type="domain" description="Plastocyanin-like" evidence="15">
    <location>
        <begin position="160"/>
        <end position="311"/>
    </location>
</feature>
<evidence type="ECO:0000256" key="10">
    <source>
        <dbReference type="ARBA" id="ARBA00023002"/>
    </source>
</evidence>
<evidence type="ECO:0000259" key="15">
    <source>
        <dbReference type="Pfam" id="PF00394"/>
    </source>
</evidence>
<evidence type="ECO:0000259" key="16">
    <source>
        <dbReference type="Pfam" id="PF07731"/>
    </source>
</evidence>
<evidence type="ECO:0000256" key="13">
    <source>
        <dbReference type="ARBA" id="ARBA00023185"/>
    </source>
</evidence>
<dbReference type="InterPro" id="IPR033138">
    <property type="entry name" value="Cu_oxidase_CS"/>
</dbReference>
<dbReference type="InterPro" id="IPR001117">
    <property type="entry name" value="Cu-oxidase_2nd"/>
</dbReference>
<comment type="cofactor">
    <cofactor evidence="2">
        <name>Cu cation</name>
        <dbReference type="ChEBI" id="CHEBI:23378"/>
    </cofactor>
</comment>
<evidence type="ECO:0000256" key="4">
    <source>
        <dbReference type="ARBA" id="ARBA00010609"/>
    </source>
</evidence>
<keyword evidence="9" id="KW-0677">Repeat</keyword>
<keyword evidence="11" id="KW-0186">Copper</keyword>
<keyword evidence="7" id="KW-0964">Secreted</keyword>
<comment type="caution">
    <text evidence="18">The sequence shown here is derived from an EMBL/GenBank/DDBJ whole genome shotgun (WGS) entry which is preliminary data.</text>
</comment>
<comment type="similarity">
    <text evidence="4">Belongs to the multicopper oxidase family.</text>
</comment>
<comment type="subcellular location">
    <subcellularLocation>
        <location evidence="3">Secreted</location>
        <location evidence="3">Extracellular space</location>
        <location evidence="3">Apoplast</location>
    </subcellularLocation>
</comment>
<dbReference type="PANTHER" id="PTHR11709">
    <property type="entry name" value="MULTI-COPPER OXIDASE"/>
    <property type="match status" value="1"/>
</dbReference>
<dbReference type="SUPFAM" id="SSF49503">
    <property type="entry name" value="Cupredoxins"/>
    <property type="match status" value="3"/>
</dbReference>
<dbReference type="InterPro" id="IPR034285">
    <property type="entry name" value="CuRO_2_LCC"/>
</dbReference>
<dbReference type="GO" id="GO:0005507">
    <property type="term" value="F:copper ion binding"/>
    <property type="evidence" value="ECO:0007669"/>
    <property type="project" value="InterPro"/>
</dbReference>
<keyword evidence="19" id="KW-1185">Reference proteome</keyword>
<dbReference type="Proteomes" id="UP000593575">
    <property type="component" value="Unassembled WGS sequence"/>
</dbReference>
<evidence type="ECO:0000313" key="18">
    <source>
        <dbReference type="EMBL" id="MBA0846015.1"/>
    </source>
</evidence>
<keyword evidence="6" id="KW-0052">Apoplast</keyword>
<evidence type="ECO:0000256" key="14">
    <source>
        <dbReference type="SAM" id="SignalP"/>
    </source>
</evidence>
<dbReference type="InterPro" id="IPR008972">
    <property type="entry name" value="Cupredoxin"/>
</dbReference>
<dbReference type="AlphaFoldDB" id="A0A7J9KHR1"/>
<feature type="chain" id="PRO_5029811489" description="laccase" evidence="14">
    <location>
        <begin position="25"/>
        <end position="504"/>
    </location>
</feature>
<dbReference type="EC" id="1.10.3.2" evidence="5"/>
<evidence type="ECO:0000256" key="7">
    <source>
        <dbReference type="ARBA" id="ARBA00022525"/>
    </source>
</evidence>
<protein>
    <recommendedName>
        <fullName evidence="5">laccase</fullName>
        <ecNumber evidence="5">1.10.3.2</ecNumber>
    </recommendedName>
</protein>
<dbReference type="Pfam" id="PF07732">
    <property type="entry name" value="Cu-oxidase_3"/>
    <property type="match status" value="1"/>
</dbReference>
<accession>A0A7J9KHR1</accession>